<gene>
    <name evidence="3" type="ORF">ACFQVC_02685</name>
</gene>
<dbReference type="RefSeq" id="WP_381825970.1">
    <property type="nucleotide sequence ID" value="NZ_JBHTCF010000001.1"/>
</dbReference>
<dbReference type="PANTHER" id="PTHR18964:SF149">
    <property type="entry name" value="BIFUNCTIONAL UDP-N-ACETYLGLUCOSAMINE 2-EPIMERASE_N-ACETYLMANNOSAMINE KINASE"/>
    <property type="match status" value="1"/>
</dbReference>
<organism evidence="3 4">
    <name type="scientific">Streptomyces monticola</name>
    <dbReference type="NCBI Taxonomy" id="2666263"/>
    <lineage>
        <taxon>Bacteria</taxon>
        <taxon>Bacillati</taxon>
        <taxon>Actinomycetota</taxon>
        <taxon>Actinomycetes</taxon>
        <taxon>Kitasatosporales</taxon>
        <taxon>Streptomycetaceae</taxon>
        <taxon>Streptomyces</taxon>
    </lineage>
</organism>
<dbReference type="Pfam" id="PF00480">
    <property type="entry name" value="ROK"/>
    <property type="match status" value="1"/>
</dbReference>
<proteinExistence type="inferred from homology"/>
<evidence type="ECO:0000256" key="1">
    <source>
        <dbReference type="ARBA" id="ARBA00006479"/>
    </source>
</evidence>
<accession>A0ABW2JC65</accession>
<evidence type="ECO:0000313" key="4">
    <source>
        <dbReference type="Proteomes" id="UP001596523"/>
    </source>
</evidence>
<evidence type="ECO:0000256" key="2">
    <source>
        <dbReference type="SAM" id="MobiDB-lite"/>
    </source>
</evidence>
<dbReference type="PANTHER" id="PTHR18964">
    <property type="entry name" value="ROK (REPRESSOR, ORF, KINASE) FAMILY"/>
    <property type="match status" value="1"/>
</dbReference>
<comment type="caution">
    <text evidence="3">The sequence shown here is derived from an EMBL/GenBank/DDBJ whole genome shotgun (WGS) entry which is preliminary data.</text>
</comment>
<feature type="region of interest" description="Disordered" evidence="2">
    <location>
        <begin position="436"/>
        <end position="458"/>
    </location>
</feature>
<dbReference type="InterPro" id="IPR036388">
    <property type="entry name" value="WH-like_DNA-bd_sf"/>
</dbReference>
<dbReference type="Gene3D" id="1.10.10.10">
    <property type="entry name" value="Winged helix-like DNA-binding domain superfamily/Winged helix DNA-binding domain"/>
    <property type="match status" value="1"/>
</dbReference>
<dbReference type="SUPFAM" id="SSF46785">
    <property type="entry name" value="Winged helix' DNA-binding domain"/>
    <property type="match status" value="1"/>
</dbReference>
<comment type="similarity">
    <text evidence="1">Belongs to the ROK (NagC/XylR) family.</text>
</comment>
<dbReference type="InterPro" id="IPR043129">
    <property type="entry name" value="ATPase_NBD"/>
</dbReference>
<sequence length="458" mass="46951">MVETHRRTVRDLRRTNRTTVLRKLYFEGPLSRQELGPLTGLSSGSISNVVGELIADRLLEEAGTVDSDGGRPRTLLRVAPDSGRLVGVDVGETRVRVELFDLTLTELARADLPLPADGHDVQRVVRLIAEGLEAVTAGESRPLLGVGVGVPGIVDASGPDGAVVHGQTIGWDAVPLESLLRAAAQQRGSGGPFTDATPLFIDNGAKTLGRAEMWFGAGRGARNAVITLIGSGVGACVIADGVPYQGSSSSAGEWGHTVLRVGGRRCRCGARGCLEAYVGAEALLDRWREAGGDWRAADEEGALAELLAEAAGVTGPDSAAGALLDETAEYLGAGIADLVNLFNPERIVVGGWAGLLLGPRLLPAVRTAAAAYALRHPYAQTSIELGRLGPDAVTVGAATLPLARFLETGGTGGTGGTGRTGGTGGVVGAGLAGAESGAGRVALRDQTEHAVQPKGTAR</sequence>
<evidence type="ECO:0000313" key="3">
    <source>
        <dbReference type="EMBL" id="MFC7303126.1"/>
    </source>
</evidence>
<keyword evidence="4" id="KW-1185">Reference proteome</keyword>
<dbReference type="InterPro" id="IPR000600">
    <property type="entry name" value="ROK"/>
</dbReference>
<dbReference type="InterPro" id="IPR036390">
    <property type="entry name" value="WH_DNA-bd_sf"/>
</dbReference>
<reference evidence="4" key="1">
    <citation type="journal article" date="2019" name="Int. J. Syst. Evol. Microbiol.">
        <title>The Global Catalogue of Microorganisms (GCM) 10K type strain sequencing project: providing services to taxonomists for standard genome sequencing and annotation.</title>
        <authorList>
            <consortium name="The Broad Institute Genomics Platform"/>
            <consortium name="The Broad Institute Genome Sequencing Center for Infectious Disease"/>
            <person name="Wu L."/>
            <person name="Ma J."/>
        </authorList>
    </citation>
    <scope>NUCLEOTIDE SEQUENCE [LARGE SCALE GENOMIC DNA]</scope>
    <source>
        <strain evidence="4">SYNS20</strain>
    </source>
</reference>
<dbReference type="Gene3D" id="3.30.420.40">
    <property type="match status" value="2"/>
</dbReference>
<dbReference type="Proteomes" id="UP001596523">
    <property type="component" value="Unassembled WGS sequence"/>
</dbReference>
<dbReference type="EMBL" id="JBHTCF010000001">
    <property type="protein sequence ID" value="MFC7303126.1"/>
    <property type="molecule type" value="Genomic_DNA"/>
</dbReference>
<name>A0ABW2JC65_9ACTN</name>
<dbReference type="SUPFAM" id="SSF53067">
    <property type="entry name" value="Actin-like ATPase domain"/>
    <property type="match status" value="1"/>
</dbReference>
<protein>
    <submittedName>
        <fullName evidence="3">ROK family protein</fullName>
    </submittedName>
</protein>